<dbReference type="Proteomes" id="UP000188318">
    <property type="component" value="Unassembled WGS sequence"/>
</dbReference>
<reference evidence="2" key="1">
    <citation type="journal article" date="2017" name="Genome Biol.">
        <title>Comparative genomics reveals high biological diversity and specific adaptations in the industrially and medically important fungal genus Aspergillus.</title>
        <authorList>
            <person name="de Vries R.P."/>
            <person name="Riley R."/>
            <person name="Wiebenga A."/>
            <person name="Aguilar-Osorio G."/>
            <person name="Amillis S."/>
            <person name="Uchima C.A."/>
            <person name="Anderluh G."/>
            <person name="Asadollahi M."/>
            <person name="Askin M."/>
            <person name="Barry K."/>
            <person name="Battaglia E."/>
            <person name="Bayram O."/>
            <person name="Benocci T."/>
            <person name="Braus-Stromeyer S.A."/>
            <person name="Caldana C."/>
            <person name="Canovas D."/>
            <person name="Cerqueira G.C."/>
            <person name="Chen F."/>
            <person name="Chen W."/>
            <person name="Choi C."/>
            <person name="Clum A."/>
            <person name="Dos Santos R.A."/>
            <person name="Damasio A.R."/>
            <person name="Diallinas G."/>
            <person name="Emri T."/>
            <person name="Fekete E."/>
            <person name="Flipphi M."/>
            <person name="Freyberg S."/>
            <person name="Gallo A."/>
            <person name="Gournas C."/>
            <person name="Habgood R."/>
            <person name="Hainaut M."/>
            <person name="Harispe M.L."/>
            <person name="Henrissat B."/>
            <person name="Hilden K.S."/>
            <person name="Hope R."/>
            <person name="Hossain A."/>
            <person name="Karabika E."/>
            <person name="Karaffa L."/>
            <person name="Karanyi Z."/>
            <person name="Krasevec N."/>
            <person name="Kuo A."/>
            <person name="Kusch H."/>
            <person name="LaButti K."/>
            <person name="Lagendijk E.L."/>
            <person name="Lapidus A."/>
            <person name="Levasseur A."/>
            <person name="Lindquist E."/>
            <person name="Lipzen A."/>
            <person name="Logrieco A.F."/>
            <person name="MacCabe A."/>
            <person name="Maekelae M.R."/>
            <person name="Malavazi I."/>
            <person name="Melin P."/>
            <person name="Meyer V."/>
            <person name="Mielnichuk N."/>
            <person name="Miskei M."/>
            <person name="Molnar A.P."/>
            <person name="Mule G."/>
            <person name="Ngan C.Y."/>
            <person name="Orejas M."/>
            <person name="Orosz E."/>
            <person name="Ouedraogo J.P."/>
            <person name="Overkamp K.M."/>
            <person name="Park H.-S."/>
            <person name="Perrone G."/>
            <person name="Piumi F."/>
            <person name="Punt P.J."/>
            <person name="Ram A.F."/>
            <person name="Ramon A."/>
            <person name="Rauscher S."/>
            <person name="Record E."/>
            <person name="Riano-Pachon D.M."/>
            <person name="Robert V."/>
            <person name="Roehrig J."/>
            <person name="Ruller R."/>
            <person name="Salamov A."/>
            <person name="Salih N.S."/>
            <person name="Samson R.A."/>
            <person name="Sandor E."/>
            <person name="Sanguinetti M."/>
            <person name="Schuetze T."/>
            <person name="Sepcic K."/>
            <person name="Shelest E."/>
            <person name="Sherlock G."/>
            <person name="Sophianopoulou V."/>
            <person name="Squina F.M."/>
            <person name="Sun H."/>
            <person name="Susca A."/>
            <person name="Todd R.B."/>
            <person name="Tsang A."/>
            <person name="Unkles S.E."/>
            <person name="van de Wiele N."/>
            <person name="van Rossen-Uffink D."/>
            <person name="Oliveira J.V."/>
            <person name="Vesth T.C."/>
            <person name="Visser J."/>
            <person name="Yu J.-H."/>
            <person name="Zhou M."/>
            <person name="Andersen M.R."/>
            <person name="Archer D.B."/>
            <person name="Baker S.E."/>
            <person name="Benoit I."/>
            <person name="Brakhage A.A."/>
            <person name="Braus G.H."/>
            <person name="Fischer R."/>
            <person name="Frisvad J.C."/>
            <person name="Goldman G.H."/>
            <person name="Houbraken J."/>
            <person name="Oakley B."/>
            <person name="Pocsi I."/>
            <person name="Scazzocchio C."/>
            <person name="Seiboth B."/>
            <person name="vanKuyk P.A."/>
            <person name="Wortman J."/>
            <person name="Dyer P.S."/>
            <person name="Grigoriev I.V."/>
        </authorList>
    </citation>
    <scope>NUCLEOTIDE SEQUENCE [LARGE SCALE GENOMIC DNA]</scope>
    <source>
        <strain evidence="2">ITEM 5010</strain>
    </source>
</reference>
<dbReference type="OrthoDB" id="1720422at2759"/>
<evidence type="ECO:0000313" key="2">
    <source>
        <dbReference type="Proteomes" id="UP000188318"/>
    </source>
</evidence>
<accession>A0A1R3RAC7</accession>
<dbReference type="AlphaFoldDB" id="A0A1R3RAC7"/>
<gene>
    <name evidence="1" type="ORF">ASPCADRAFT_211246</name>
</gene>
<name>A0A1R3RAC7_ASPC5</name>
<dbReference type="VEuPathDB" id="FungiDB:ASPCADRAFT_211246"/>
<organism evidence="1 2">
    <name type="scientific">Aspergillus carbonarius (strain ITEM 5010)</name>
    <dbReference type="NCBI Taxonomy" id="602072"/>
    <lineage>
        <taxon>Eukaryota</taxon>
        <taxon>Fungi</taxon>
        <taxon>Dikarya</taxon>
        <taxon>Ascomycota</taxon>
        <taxon>Pezizomycotina</taxon>
        <taxon>Eurotiomycetes</taxon>
        <taxon>Eurotiomycetidae</taxon>
        <taxon>Eurotiales</taxon>
        <taxon>Aspergillaceae</taxon>
        <taxon>Aspergillus</taxon>
        <taxon>Aspergillus subgen. Circumdati</taxon>
    </lineage>
</organism>
<proteinExistence type="predicted"/>
<dbReference type="OMA" id="DIFEFAM"/>
<evidence type="ECO:0000313" key="1">
    <source>
        <dbReference type="EMBL" id="OOF91439.1"/>
    </source>
</evidence>
<protein>
    <submittedName>
        <fullName evidence="1">Uncharacterized protein</fullName>
    </submittedName>
</protein>
<sequence>MIHLRASGPMLREQGATYPPGSPDCDLYKWAQWAFGPEGFPGLQVLAHGDFSYDGYYDKYNTLLCRDGNSYKELTLADVRYWDLVRENMDVLGTCAFDELIVGRGIP</sequence>
<dbReference type="EMBL" id="KV907511">
    <property type="protein sequence ID" value="OOF91439.1"/>
    <property type="molecule type" value="Genomic_DNA"/>
</dbReference>
<keyword evidence="2" id="KW-1185">Reference proteome</keyword>